<evidence type="ECO:0000313" key="3">
    <source>
        <dbReference type="Proteomes" id="UP001159364"/>
    </source>
</evidence>
<dbReference type="CDD" id="cd09917">
    <property type="entry name" value="F-box_SF"/>
    <property type="match status" value="1"/>
</dbReference>
<organism evidence="2 3">
    <name type="scientific">Erythroxylum novogranatense</name>
    <dbReference type="NCBI Taxonomy" id="1862640"/>
    <lineage>
        <taxon>Eukaryota</taxon>
        <taxon>Viridiplantae</taxon>
        <taxon>Streptophyta</taxon>
        <taxon>Embryophyta</taxon>
        <taxon>Tracheophyta</taxon>
        <taxon>Spermatophyta</taxon>
        <taxon>Magnoliopsida</taxon>
        <taxon>eudicotyledons</taxon>
        <taxon>Gunneridae</taxon>
        <taxon>Pentapetalae</taxon>
        <taxon>rosids</taxon>
        <taxon>fabids</taxon>
        <taxon>Malpighiales</taxon>
        <taxon>Erythroxylaceae</taxon>
        <taxon>Erythroxylum</taxon>
    </lineage>
</organism>
<dbReference type="Pfam" id="PF03478">
    <property type="entry name" value="Beta-prop_KIB1-4"/>
    <property type="match status" value="1"/>
</dbReference>
<name>A0AAV8TZI5_9ROSI</name>
<sequence length="384" mass="43823">MSNGWADLPKELLSIIGQRLDTHIDVCRFRAVCSSFRSTVPPSHRPFPRVVFQLPPPVFSNSLLSQIIICRVQPAHETPSDSNANRSWLTKVEESTHGELQLLAPFRNHQLKNSPGKLPKTLNLLEFRLLELCRGYTLKLARGISVFGINKVVLFPNSNSVPDNVNGYGLLAILHEGKLCYWSYGEEKWTFVDEKYFHYDDILIYRGQFYVVDRWGTVWWVDSSLKLIPYSPPLYGCGHMKHLVESSGDLYVVDRYLEGNRRTWTLDESINLDMNNNLRYLGRNYPICRAETVDIKIYKLNEEWGTWDDVTSLGDQIFVLGHECCFSVSANEIGGCEGNSVYFTDPIDEDLRGEISGSDARVYKLADGCVMKAEPWIFSTTNCV</sequence>
<dbReference type="EMBL" id="JAIWQS010000002">
    <property type="protein sequence ID" value="KAJ8772437.1"/>
    <property type="molecule type" value="Genomic_DNA"/>
</dbReference>
<accession>A0AAV8TZI5</accession>
<protein>
    <recommendedName>
        <fullName evidence="1">KIB1-4 beta-propeller domain-containing protein</fullName>
    </recommendedName>
</protein>
<dbReference type="SUPFAM" id="SSF81383">
    <property type="entry name" value="F-box domain"/>
    <property type="match status" value="1"/>
</dbReference>
<feature type="domain" description="KIB1-4 beta-propeller" evidence="1">
    <location>
        <begin position="84"/>
        <end position="363"/>
    </location>
</feature>
<gene>
    <name evidence="2" type="ORF">K2173_027614</name>
</gene>
<evidence type="ECO:0000313" key="2">
    <source>
        <dbReference type="EMBL" id="KAJ8772437.1"/>
    </source>
</evidence>
<dbReference type="Gene3D" id="1.20.1280.50">
    <property type="match status" value="1"/>
</dbReference>
<dbReference type="InterPro" id="IPR005174">
    <property type="entry name" value="KIB1-4_b-propeller"/>
</dbReference>
<dbReference type="Proteomes" id="UP001159364">
    <property type="component" value="Linkage Group LG02"/>
</dbReference>
<keyword evidence="3" id="KW-1185">Reference proteome</keyword>
<dbReference type="AlphaFoldDB" id="A0AAV8TZI5"/>
<proteinExistence type="predicted"/>
<dbReference type="InterPro" id="IPR036047">
    <property type="entry name" value="F-box-like_dom_sf"/>
</dbReference>
<comment type="caution">
    <text evidence="2">The sequence shown here is derived from an EMBL/GenBank/DDBJ whole genome shotgun (WGS) entry which is preliminary data.</text>
</comment>
<dbReference type="InterPro" id="IPR051304">
    <property type="entry name" value="SCF_F-box_domain"/>
</dbReference>
<dbReference type="PANTHER" id="PTHR47123">
    <property type="entry name" value="F-BOX PROTEIN SKIP23"/>
    <property type="match status" value="1"/>
</dbReference>
<reference evidence="2 3" key="1">
    <citation type="submission" date="2021-09" db="EMBL/GenBank/DDBJ databases">
        <title>Genomic insights and catalytic innovation underlie evolution of tropane alkaloids biosynthesis.</title>
        <authorList>
            <person name="Wang Y.-J."/>
            <person name="Tian T."/>
            <person name="Huang J.-P."/>
            <person name="Huang S.-X."/>
        </authorList>
    </citation>
    <scope>NUCLEOTIDE SEQUENCE [LARGE SCALE GENOMIC DNA]</scope>
    <source>
        <strain evidence="2">KIB-2018</strain>
        <tissue evidence="2">Leaf</tissue>
    </source>
</reference>
<dbReference type="PANTHER" id="PTHR47123:SF10">
    <property type="entry name" value="F-BOX DOMAIN-CONTAINING PROTEIN"/>
    <property type="match status" value="1"/>
</dbReference>
<evidence type="ECO:0000259" key="1">
    <source>
        <dbReference type="Pfam" id="PF03478"/>
    </source>
</evidence>